<dbReference type="GO" id="GO:0005524">
    <property type="term" value="F:ATP binding"/>
    <property type="evidence" value="ECO:0007669"/>
    <property type="project" value="UniProtKB-UniRule"/>
</dbReference>
<dbReference type="SMART" id="SM00108">
    <property type="entry name" value="B_lectin"/>
    <property type="match status" value="1"/>
</dbReference>
<comment type="catalytic activity">
    <reaction evidence="15 17">
        <text>L-threonyl-[protein] + ATP = O-phospho-L-threonyl-[protein] + ADP + H(+)</text>
        <dbReference type="Rhea" id="RHEA:46608"/>
        <dbReference type="Rhea" id="RHEA-COMP:11060"/>
        <dbReference type="Rhea" id="RHEA-COMP:11605"/>
        <dbReference type="ChEBI" id="CHEBI:15378"/>
        <dbReference type="ChEBI" id="CHEBI:30013"/>
        <dbReference type="ChEBI" id="CHEBI:30616"/>
        <dbReference type="ChEBI" id="CHEBI:61977"/>
        <dbReference type="ChEBI" id="CHEBI:456216"/>
        <dbReference type="EC" id="2.7.11.1"/>
    </reaction>
</comment>
<keyword evidence="8 17" id="KW-0418">Kinase</keyword>
<evidence type="ECO:0000256" key="11">
    <source>
        <dbReference type="ARBA" id="ARBA00023136"/>
    </source>
</evidence>
<feature type="binding site" evidence="18">
    <location>
        <position position="535"/>
    </location>
    <ligand>
        <name>ATP</name>
        <dbReference type="ChEBI" id="CHEBI:30616"/>
    </ligand>
</feature>
<reference evidence="23 24" key="1">
    <citation type="journal article" date="2017" name="Front. Genet.">
        <title>Draft sequencing of the heterozygous diploid genome of Satsuma (Citrus unshiu Marc.) using a hybrid assembly approach.</title>
        <authorList>
            <person name="Shimizu T."/>
            <person name="Tanizawa Y."/>
            <person name="Mochizuki T."/>
            <person name="Nagasaki H."/>
            <person name="Yoshioka T."/>
            <person name="Toyoda A."/>
            <person name="Fujiyama A."/>
            <person name="Kaminuma E."/>
            <person name="Nakamura Y."/>
        </authorList>
    </citation>
    <scope>NUCLEOTIDE SEQUENCE [LARGE SCALE GENOMIC DNA]</scope>
    <source>
        <strain evidence="24">cv. Miyagawa wase</strain>
    </source>
</reference>
<evidence type="ECO:0000313" key="24">
    <source>
        <dbReference type="Proteomes" id="UP000236630"/>
    </source>
</evidence>
<dbReference type="Gene3D" id="1.10.510.10">
    <property type="entry name" value="Transferase(Phosphotransferase) domain 1"/>
    <property type="match status" value="1"/>
</dbReference>
<evidence type="ECO:0000259" key="22">
    <source>
        <dbReference type="PROSITE" id="PS50927"/>
    </source>
</evidence>
<dbReference type="AlphaFoldDB" id="A0A2H5Q1D6"/>
<dbReference type="STRING" id="55188.A0A2H5Q1D6"/>
<dbReference type="InterPro" id="IPR024171">
    <property type="entry name" value="SRK-like_kinase"/>
</dbReference>
<proteinExistence type="inferred from homology"/>
<dbReference type="PROSITE" id="PS00108">
    <property type="entry name" value="PROTEIN_KINASE_ST"/>
    <property type="match status" value="1"/>
</dbReference>
<evidence type="ECO:0000256" key="10">
    <source>
        <dbReference type="ARBA" id="ARBA00022989"/>
    </source>
</evidence>
<evidence type="ECO:0000256" key="13">
    <source>
        <dbReference type="ARBA" id="ARBA00023170"/>
    </source>
</evidence>
<dbReference type="PROSITE" id="PS50011">
    <property type="entry name" value="PROTEIN_KINASE_DOM"/>
    <property type="match status" value="1"/>
</dbReference>
<evidence type="ECO:0000256" key="6">
    <source>
        <dbReference type="ARBA" id="ARBA00022729"/>
    </source>
</evidence>
<dbReference type="GO" id="GO:0016020">
    <property type="term" value="C:membrane"/>
    <property type="evidence" value="ECO:0007669"/>
    <property type="project" value="UniProtKB-SubCell"/>
</dbReference>
<keyword evidence="13" id="KW-0675">Receptor</keyword>
<keyword evidence="24" id="KW-1185">Reference proteome</keyword>
<keyword evidence="12" id="KW-1015">Disulfide bond</keyword>
<comment type="similarity">
    <text evidence="17">Belongs to the protein kinase superfamily. Ser/Thr protein kinase family.</text>
</comment>
<keyword evidence="10 19" id="KW-1133">Transmembrane helix</keyword>
<dbReference type="SMART" id="SM00220">
    <property type="entry name" value="S_TKc"/>
    <property type="match status" value="1"/>
</dbReference>
<keyword evidence="11 19" id="KW-0472">Membrane</keyword>
<dbReference type="FunFam" id="1.10.510.10:FF:000237">
    <property type="entry name" value="G-type lectin S-receptor-like serine/threonine-protein kinase"/>
    <property type="match status" value="1"/>
</dbReference>
<evidence type="ECO:0000256" key="7">
    <source>
        <dbReference type="ARBA" id="ARBA00022741"/>
    </source>
</evidence>
<evidence type="ECO:0000256" key="4">
    <source>
        <dbReference type="ARBA" id="ARBA00022679"/>
    </source>
</evidence>
<evidence type="ECO:0000259" key="21">
    <source>
        <dbReference type="PROSITE" id="PS50011"/>
    </source>
</evidence>
<protein>
    <recommendedName>
        <fullName evidence="17">Receptor-like serine/threonine-protein kinase</fullName>
        <ecNumber evidence="17">2.7.11.1</ecNumber>
    </recommendedName>
</protein>
<keyword evidence="14" id="KW-0325">Glycoprotein</keyword>
<evidence type="ECO:0000256" key="9">
    <source>
        <dbReference type="ARBA" id="ARBA00022840"/>
    </source>
</evidence>
<dbReference type="Proteomes" id="UP000236630">
    <property type="component" value="Unassembled WGS sequence"/>
</dbReference>
<evidence type="ECO:0000256" key="8">
    <source>
        <dbReference type="ARBA" id="ARBA00022777"/>
    </source>
</evidence>
<dbReference type="SUPFAM" id="SSF56112">
    <property type="entry name" value="Protein kinase-like (PK-like)"/>
    <property type="match status" value="1"/>
</dbReference>
<dbReference type="Pfam" id="PF00069">
    <property type="entry name" value="Pkinase"/>
    <property type="match status" value="1"/>
</dbReference>
<dbReference type="FunFam" id="2.90.10.10:FF:000026">
    <property type="entry name" value="Serine/threonine-protein kinase"/>
    <property type="match status" value="1"/>
</dbReference>
<evidence type="ECO:0000256" key="17">
    <source>
        <dbReference type="PIRNR" id="PIRNR000641"/>
    </source>
</evidence>
<feature type="signal peptide" evidence="20">
    <location>
        <begin position="1"/>
        <end position="20"/>
    </location>
</feature>
<keyword evidence="2 17" id="KW-0723">Serine/threonine-protein kinase</keyword>
<dbReference type="GO" id="GO:0004674">
    <property type="term" value="F:protein serine/threonine kinase activity"/>
    <property type="evidence" value="ECO:0007669"/>
    <property type="project" value="UniProtKB-KW"/>
</dbReference>
<dbReference type="InterPro" id="IPR011009">
    <property type="entry name" value="Kinase-like_dom_sf"/>
</dbReference>
<feature type="domain" description="Bulb-type lectin" evidence="22">
    <location>
        <begin position="20"/>
        <end position="151"/>
    </location>
</feature>
<gene>
    <name evidence="23" type="ORF">CUMW_187110</name>
</gene>
<evidence type="ECO:0000256" key="19">
    <source>
        <dbReference type="SAM" id="Phobius"/>
    </source>
</evidence>
<dbReference type="Gene3D" id="3.30.200.20">
    <property type="entry name" value="Phosphorylase Kinase, domain 1"/>
    <property type="match status" value="1"/>
</dbReference>
<dbReference type="Gene3D" id="2.90.10.10">
    <property type="entry name" value="Bulb-type lectin domain"/>
    <property type="match status" value="2"/>
</dbReference>
<dbReference type="InterPro" id="IPR017441">
    <property type="entry name" value="Protein_kinase_ATP_BS"/>
</dbReference>
<dbReference type="PIRSF" id="PIRSF000641">
    <property type="entry name" value="SRK"/>
    <property type="match status" value="1"/>
</dbReference>
<comment type="subcellular location">
    <subcellularLocation>
        <location evidence="1">Membrane</location>
        <topology evidence="1">Single-pass membrane protein</topology>
    </subcellularLocation>
</comment>
<dbReference type="CDD" id="cd00028">
    <property type="entry name" value="B_lectin"/>
    <property type="match status" value="1"/>
</dbReference>
<comment type="caution">
    <text evidence="23">The sequence shown here is derived from an EMBL/GenBank/DDBJ whole genome shotgun (WGS) entry which is preliminary data.</text>
</comment>
<feature type="chain" id="PRO_5014120462" description="Receptor-like serine/threonine-protein kinase" evidence="20">
    <location>
        <begin position="21"/>
        <end position="773"/>
    </location>
</feature>
<keyword evidence="4 17" id="KW-0808">Transferase</keyword>
<feature type="transmembrane region" description="Helical" evidence="19">
    <location>
        <begin position="445"/>
        <end position="468"/>
    </location>
</feature>
<dbReference type="SUPFAM" id="SSF51110">
    <property type="entry name" value="alpha-D-mannose-specific plant lectins"/>
    <property type="match status" value="1"/>
</dbReference>
<dbReference type="InterPro" id="IPR051343">
    <property type="entry name" value="G-type_lectin_kinases/EP1-like"/>
</dbReference>
<dbReference type="PROSITE" id="PS00107">
    <property type="entry name" value="PROTEIN_KINASE_ATP"/>
    <property type="match status" value="1"/>
</dbReference>
<evidence type="ECO:0000256" key="12">
    <source>
        <dbReference type="ARBA" id="ARBA00023157"/>
    </source>
</evidence>
<comment type="catalytic activity">
    <reaction evidence="16 17">
        <text>L-seryl-[protein] + ATP = O-phospho-L-seryl-[protein] + ADP + H(+)</text>
        <dbReference type="Rhea" id="RHEA:17989"/>
        <dbReference type="Rhea" id="RHEA-COMP:9863"/>
        <dbReference type="Rhea" id="RHEA-COMP:11604"/>
        <dbReference type="ChEBI" id="CHEBI:15378"/>
        <dbReference type="ChEBI" id="CHEBI:29999"/>
        <dbReference type="ChEBI" id="CHEBI:30616"/>
        <dbReference type="ChEBI" id="CHEBI:83421"/>
        <dbReference type="ChEBI" id="CHEBI:456216"/>
        <dbReference type="EC" id="2.7.11.1"/>
    </reaction>
</comment>
<keyword evidence="7 17" id="KW-0547">Nucleotide-binding</keyword>
<keyword evidence="9 17" id="KW-0067">ATP-binding</keyword>
<evidence type="ECO:0000256" key="5">
    <source>
        <dbReference type="ARBA" id="ARBA00022692"/>
    </source>
</evidence>
<evidence type="ECO:0000256" key="14">
    <source>
        <dbReference type="ARBA" id="ARBA00023180"/>
    </source>
</evidence>
<organism evidence="23 24">
    <name type="scientific">Citrus unshiu</name>
    <name type="common">Satsuma mandarin</name>
    <name type="synonym">Citrus nobilis var. unshiu</name>
    <dbReference type="NCBI Taxonomy" id="55188"/>
    <lineage>
        <taxon>Eukaryota</taxon>
        <taxon>Viridiplantae</taxon>
        <taxon>Streptophyta</taxon>
        <taxon>Embryophyta</taxon>
        <taxon>Tracheophyta</taxon>
        <taxon>Spermatophyta</taxon>
        <taxon>Magnoliopsida</taxon>
        <taxon>eudicotyledons</taxon>
        <taxon>Gunneridae</taxon>
        <taxon>Pentapetalae</taxon>
        <taxon>rosids</taxon>
        <taxon>malvids</taxon>
        <taxon>Sapindales</taxon>
        <taxon>Rutaceae</taxon>
        <taxon>Aurantioideae</taxon>
        <taxon>Citrus</taxon>
    </lineage>
</organism>
<evidence type="ECO:0000256" key="2">
    <source>
        <dbReference type="ARBA" id="ARBA00022527"/>
    </source>
</evidence>
<dbReference type="PANTHER" id="PTHR47976">
    <property type="entry name" value="G-TYPE LECTIN S-RECEPTOR-LIKE SERINE/THREONINE-PROTEIN KINASE SD2-5"/>
    <property type="match status" value="1"/>
</dbReference>
<evidence type="ECO:0000256" key="15">
    <source>
        <dbReference type="ARBA" id="ARBA00047899"/>
    </source>
</evidence>
<dbReference type="InterPro" id="IPR008271">
    <property type="entry name" value="Ser/Thr_kinase_AS"/>
</dbReference>
<evidence type="ECO:0000256" key="16">
    <source>
        <dbReference type="ARBA" id="ARBA00048679"/>
    </source>
</evidence>
<evidence type="ECO:0000256" key="1">
    <source>
        <dbReference type="ARBA" id="ARBA00004167"/>
    </source>
</evidence>
<evidence type="ECO:0000256" key="20">
    <source>
        <dbReference type="SAM" id="SignalP"/>
    </source>
</evidence>
<dbReference type="InterPro" id="IPR000719">
    <property type="entry name" value="Prot_kinase_dom"/>
</dbReference>
<dbReference type="InterPro" id="IPR036426">
    <property type="entry name" value="Bulb-type_lectin_dom_sf"/>
</dbReference>
<dbReference type="PANTHER" id="PTHR47976:SF85">
    <property type="entry name" value="RECEPTOR-LIKE SERINE_THREONINE-PROTEIN KINASE"/>
    <property type="match status" value="1"/>
</dbReference>
<keyword evidence="3" id="KW-0245">EGF-like domain</keyword>
<feature type="domain" description="Bulb-type lectin" evidence="22">
    <location>
        <begin position="154"/>
        <end position="282"/>
    </location>
</feature>
<dbReference type="GO" id="GO:0106310">
    <property type="term" value="F:protein serine kinase activity"/>
    <property type="evidence" value="ECO:0007669"/>
    <property type="project" value="RHEA"/>
</dbReference>
<sequence>MKLFLLIIIIFIYLFSTSQAQSPRSNYNIAPGSTLYTNSSPNFWPSPSGHFAFGFYTSGNGFKVGIWLVDGSNRTNKTIVWTARREDPVVSSGAALQFSVDGSRVLLRNSNGEVQSIAEPTQSSAVAASMLDSGNFVLYDSSSRIVWASFDRPTDTLLVGQKLSQNTALRSSTSLTNQSVGNFELWMEPWGSLTAFPKISIPVTKYAYWSSFTDSAAGQNVTLNLGGDGRLYLENSTGYTVKNLTEGGLSVNRTNLYRATLDVDGIFRLYQHQVGTNGSLSSKIVWAAINEEDRCQVKGTCGLNSYCSLRGSGTACLCPPGFIYNDQQRPQDGCKLNFSTGDDCLEDQGSNSYNISHLENIYWEPDEYDLINHIPHEETCSNACLGDCNCVVAKYKDPVCYKHKLPLGFGMKNDSSGIKSLVKVRIGGFPKGGDRIVNKKTGKDFVIIGVFLTAFSLIVFLSALYLFYAHQIWSYKVTSRGASPPDVVEEINMRSFSYEQLVLATKNFEEEIGRGGSGRVYKGSINGGKEVAVKKLIKMVEEGESEFRNEIKIIGRTHHKNLVQLNGSLANLLFTSEQRPSWNERRRIALEIAKGIHYLHDECETRIIHCDIKPQNILMDESWTAKISDFGLSKLLKPDQTRTYTILRGTRGYRAPEWHSNNSPITVKSDVYSFGVMLLEIVCCRKNMDETLRDQEVVLIDWAYHCYEAGEVQNLVIEEDHVDMEELEKMVKIGLWCVETEFSLRPTMKQVILMMEGFVATPPPPSPYSSIRG</sequence>
<evidence type="ECO:0000256" key="3">
    <source>
        <dbReference type="ARBA" id="ARBA00022536"/>
    </source>
</evidence>
<dbReference type="EMBL" id="BDQV01000183">
    <property type="protein sequence ID" value="GAY58457.1"/>
    <property type="molecule type" value="Genomic_DNA"/>
</dbReference>
<evidence type="ECO:0000256" key="18">
    <source>
        <dbReference type="PROSITE-ProRule" id="PRU10141"/>
    </source>
</evidence>
<keyword evidence="5 19" id="KW-0812">Transmembrane</keyword>
<dbReference type="InterPro" id="IPR001480">
    <property type="entry name" value="Bulb-type_lectin_dom"/>
</dbReference>
<feature type="domain" description="Protein kinase" evidence="21">
    <location>
        <begin position="506"/>
        <end position="759"/>
    </location>
</feature>
<evidence type="ECO:0000313" key="23">
    <source>
        <dbReference type="EMBL" id="GAY58457.1"/>
    </source>
</evidence>
<name>A0A2H5Q1D6_CITUN</name>
<keyword evidence="6 20" id="KW-0732">Signal</keyword>
<dbReference type="Pfam" id="PF01453">
    <property type="entry name" value="B_lectin"/>
    <property type="match status" value="1"/>
</dbReference>
<dbReference type="EC" id="2.7.11.1" evidence="17"/>
<accession>A0A2H5Q1D6</accession>
<dbReference type="PROSITE" id="PS50927">
    <property type="entry name" value="BULB_LECTIN"/>
    <property type="match status" value="2"/>
</dbReference>